<proteinExistence type="predicted"/>
<dbReference type="EMBL" id="CP008944">
    <property type="protein sequence ID" value="AIG63417.1"/>
    <property type="molecule type" value="Genomic_DNA"/>
</dbReference>
<gene>
    <name evidence="2" type="ORF">CATYP_00400</name>
</gene>
<feature type="region of interest" description="Disordered" evidence="1">
    <location>
        <begin position="1"/>
        <end position="76"/>
    </location>
</feature>
<feature type="compositionally biased region" description="Low complexity" evidence="1">
    <location>
        <begin position="49"/>
        <end position="68"/>
    </location>
</feature>
<name>A0ABM5QKX7_9CORY</name>
<evidence type="ECO:0000313" key="3">
    <source>
        <dbReference type="Proteomes" id="UP000028504"/>
    </source>
</evidence>
<keyword evidence="3" id="KW-1185">Reference proteome</keyword>
<feature type="compositionally biased region" description="Basic and acidic residues" evidence="1">
    <location>
        <begin position="1"/>
        <end position="12"/>
    </location>
</feature>
<accession>A0ABM5QKX7</accession>
<sequence>MNPMPFDHDHNLGRPAQPDDSPARRGWGRPPEPAAAGWGGRSAYDERAGQWGTTVATAGAGSAGGAQQSPQWRPGPAPAKRAWWTLAGMLAVLFGFPALIDFAVPTSQAYQDEVVLSADGFDWELPVASPDGGPLTCHATSDSLTGTLYECGDFVIDTFGQERYRDRSRALARSLRFLLTSGDSEDTAASADVAWEGPRGLYLTRDISGSVALGIALIGGQNAKDGGADGAKDSAAAVDDSGEDPEPMLVTGIRGKDAHTLLALGEQVWSAVGGDPAYFRGAFADLAAQQGVRVGEAPGQPAPWPRRDERPGEGFSPGLPRFEPPGVRLDALLDRPRDKQEV</sequence>
<organism evidence="2 3">
    <name type="scientific">Corynebacterium atypicum</name>
    <dbReference type="NCBI Taxonomy" id="191610"/>
    <lineage>
        <taxon>Bacteria</taxon>
        <taxon>Bacillati</taxon>
        <taxon>Actinomycetota</taxon>
        <taxon>Actinomycetes</taxon>
        <taxon>Mycobacteriales</taxon>
        <taxon>Corynebacteriaceae</taxon>
        <taxon>Corynebacterium</taxon>
    </lineage>
</organism>
<evidence type="ECO:0000256" key="1">
    <source>
        <dbReference type="SAM" id="MobiDB-lite"/>
    </source>
</evidence>
<feature type="region of interest" description="Disordered" evidence="1">
    <location>
        <begin position="224"/>
        <end position="245"/>
    </location>
</feature>
<protein>
    <submittedName>
        <fullName evidence="2">Uncharacterized protein</fullName>
    </submittedName>
</protein>
<feature type="compositionally biased region" description="Basic and acidic residues" evidence="1">
    <location>
        <begin position="331"/>
        <end position="342"/>
    </location>
</feature>
<evidence type="ECO:0000313" key="2">
    <source>
        <dbReference type="EMBL" id="AIG63417.1"/>
    </source>
</evidence>
<dbReference type="Proteomes" id="UP000028504">
    <property type="component" value="Chromosome"/>
</dbReference>
<feature type="region of interest" description="Disordered" evidence="1">
    <location>
        <begin position="295"/>
        <end position="342"/>
    </location>
</feature>
<reference evidence="2 3" key="1">
    <citation type="submission" date="2014-07" db="EMBL/GenBank/DDBJ databases">
        <title>Complete genome sequence of Corynebacterium atypicum DSM 44849: identifiction of the mycolic acid biosynthesis genes.</title>
        <authorList>
            <person name="Tippelt A."/>
            <person name="Mollmann S."/>
            <person name="Albersmeier A."/>
            <person name="Jaenicke S."/>
            <person name="Ruckert C."/>
            <person name="Tauch A."/>
        </authorList>
    </citation>
    <scope>NUCLEOTIDE SEQUENCE [LARGE SCALE GENOMIC DNA]</scope>
    <source>
        <strain evidence="2 3">R2070</strain>
    </source>
</reference>